<sequence length="209" mass="23321">MEWGLASVSGRRDPARGPVRQGTHHRSSRLRRCDIDPGRRNLATDGGSGDGDGLDDGVAVVAAPRRRSLISTWPNIARYHSRSWTGELRDDRCVFPVFRARAVPGIETTRKLGNANPGLPNSPCNPTETHSSFPVGKVNKCRGRKRPASSKPVRSFALEHGTRYPMILMLRNTLLIGFQTPACVYIYAWNDRLNKSDLDISLEFNPMYH</sequence>
<proteinExistence type="predicted"/>
<dbReference type="Proteomes" id="UP000007755">
    <property type="component" value="Unassembled WGS sequence"/>
</dbReference>
<evidence type="ECO:0000256" key="1">
    <source>
        <dbReference type="SAM" id="MobiDB-lite"/>
    </source>
</evidence>
<dbReference type="InParanoid" id="F4WRX3"/>
<reference evidence="2" key="1">
    <citation type="submission" date="2011-02" db="EMBL/GenBank/DDBJ databases">
        <title>The genome of the leaf-cutting ant Acromyrmex echinatior suggests key adaptations to social evolution and fungus farming.</title>
        <authorList>
            <person name="Nygaard S."/>
            <person name="Zhang G."/>
        </authorList>
    </citation>
    <scope>NUCLEOTIDE SEQUENCE</scope>
</reference>
<dbReference type="EMBL" id="GL888292">
    <property type="protein sequence ID" value="EGI63130.1"/>
    <property type="molecule type" value="Genomic_DNA"/>
</dbReference>
<gene>
    <name evidence="2" type="ORF">G5I_08578</name>
</gene>
<keyword evidence="3" id="KW-1185">Reference proteome</keyword>
<feature type="region of interest" description="Disordered" evidence="1">
    <location>
        <begin position="1"/>
        <end position="55"/>
    </location>
</feature>
<protein>
    <submittedName>
        <fullName evidence="2">Uncharacterized protein</fullName>
    </submittedName>
</protein>
<feature type="compositionally biased region" description="Polar residues" evidence="1">
    <location>
        <begin position="122"/>
        <end position="132"/>
    </location>
</feature>
<name>F4WRX3_ACREC</name>
<evidence type="ECO:0000313" key="2">
    <source>
        <dbReference type="EMBL" id="EGI63130.1"/>
    </source>
</evidence>
<dbReference type="AlphaFoldDB" id="F4WRX3"/>
<organism evidence="3">
    <name type="scientific">Acromyrmex echinatior</name>
    <name type="common">Panamanian leafcutter ant</name>
    <name type="synonym">Acromyrmex octospinosus echinatior</name>
    <dbReference type="NCBI Taxonomy" id="103372"/>
    <lineage>
        <taxon>Eukaryota</taxon>
        <taxon>Metazoa</taxon>
        <taxon>Ecdysozoa</taxon>
        <taxon>Arthropoda</taxon>
        <taxon>Hexapoda</taxon>
        <taxon>Insecta</taxon>
        <taxon>Pterygota</taxon>
        <taxon>Neoptera</taxon>
        <taxon>Endopterygota</taxon>
        <taxon>Hymenoptera</taxon>
        <taxon>Apocrita</taxon>
        <taxon>Aculeata</taxon>
        <taxon>Formicoidea</taxon>
        <taxon>Formicidae</taxon>
        <taxon>Myrmicinae</taxon>
        <taxon>Acromyrmex</taxon>
    </lineage>
</organism>
<evidence type="ECO:0000313" key="3">
    <source>
        <dbReference type="Proteomes" id="UP000007755"/>
    </source>
</evidence>
<accession>F4WRX3</accession>
<feature type="region of interest" description="Disordered" evidence="1">
    <location>
        <begin position="109"/>
        <end position="147"/>
    </location>
</feature>